<dbReference type="Proteomes" id="UP000322225">
    <property type="component" value="Chromosome 1"/>
</dbReference>
<feature type="compositionally biased region" description="Low complexity" evidence="1">
    <location>
        <begin position="140"/>
        <end position="161"/>
    </location>
</feature>
<feature type="transmembrane region" description="Helical" evidence="2">
    <location>
        <begin position="50"/>
        <end position="70"/>
    </location>
</feature>
<feature type="compositionally biased region" description="Low complexity" evidence="1">
    <location>
        <begin position="361"/>
        <end position="370"/>
    </location>
</feature>
<evidence type="ECO:0000313" key="3">
    <source>
        <dbReference type="EMBL" id="WWD16069.1"/>
    </source>
</evidence>
<evidence type="ECO:0000256" key="1">
    <source>
        <dbReference type="SAM" id="MobiDB-lite"/>
    </source>
</evidence>
<feature type="compositionally biased region" description="Low complexity" evidence="1">
    <location>
        <begin position="333"/>
        <end position="342"/>
    </location>
</feature>
<dbReference type="PANTHER" id="PTHR28297">
    <property type="entry name" value="FUNGAL PROTEIN"/>
    <property type="match status" value="1"/>
</dbReference>
<dbReference type="GeneID" id="43586963"/>
<evidence type="ECO:0000256" key="2">
    <source>
        <dbReference type="SAM" id="Phobius"/>
    </source>
</evidence>
<dbReference type="KEGG" id="ksn:43586963"/>
<sequence length="572" mass="61486">MKSLFRPFPVPLTGRQWFYIIFTQGFVAGLIDGGANFGIAYAMYHNAQYVTIWVLAKNTIAGALGVTALIQCAISMLITSSLVHTDIHHKVIPPLPYVWPHVEHLPDPATSKLFAILGVKPNNYYGQAQATNEKIDSERSSSNPSPSPSSSAKDSPPSTSSAQQPNSASGWLIRYIRLLLRFTFEGTESNIFLHHPFSLKTLLHRMFLTALQGLLIGFVFGLPLFLVFIVVIAPIYRHDNLAEKHWKWAPMVINGAYGMVLGWMTNPVMAALAMGSQAEHCLVVIPGEGDEESGSTTTNVEDNSGVGVHTIVEEQEEDENGEGFLSPPLPHQSPSTSLRSSRLPPPSSPKQTPSRPRARSRAASNLSNRSKPPLTANYSDLPIAPPSSPAYFGATGLSTPRSAPLSNAQRQGHLVVPTLGVQTGRERAVSVSTPPHTAPISTSTANFNSLPRTRNRGMTISTITSTTYAGDLGGSWSYALGGTGGRAQRRPRAASTLSGSARAAAAAQETNSYAEGKTIFKNGAERKEEVLLNEPPASGSMTRPTPPASWDVFGRVEGAKSPTKDTTITKEI</sequence>
<feature type="region of interest" description="Disordered" evidence="1">
    <location>
        <begin position="132"/>
        <end position="166"/>
    </location>
</feature>
<feature type="region of interest" description="Disordered" evidence="1">
    <location>
        <begin position="287"/>
        <end position="306"/>
    </location>
</feature>
<evidence type="ECO:0000313" key="4">
    <source>
        <dbReference type="Proteomes" id="UP000322225"/>
    </source>
</evidence>
<keyword evidence="2" id="KW-0812">Transmembrane</keyword>
<dbReference type="InterPro" id="IPR018852">
    <property type="entry name" value="DUF2456"/>
</dbReference>
<reference evidence="3" key="2">
    <citation type="submission" date="2024-01" db="EMBL/GenBank/DDBJ databases">
        <title>Comparative genomics of Cryptococcus and Kwoniella reveals pathogenesis evolution and contrasting modes of karyotype evolution via chromosome fusion or intercentromeric recombination.</title>
        <authorList>
            <person name="Coelho M.A."/>
            <person name="David-Palma M."/>
            <person name="Shea T."/>
            <person name="Bowers K."/>
            <person name="McGinley-Smith S."/>
            <person name="Mohammad A.W."/>
            <person name="Gnirke A."/>
            <person name="Yurkov A.M."/>
            <person name="Nowrousian M."/>
            <person name="Sun S."/>
            <person name="Cuomo C.A."/>
            <person name="Heitman J."/>
        </authorList>
    </citation>
    <scope>NUCLEOTIDE SEQUENCE</scope>
    <source>
        <strain evidence="3">CBS 12478</strain>
    </source>
</reference>
<accession>A0A5M6C3S3</accession>
<dbReference type="OrthoDB" id="15595at2759"/>
<feature type="region of interest" description="Disordered" evidence="1">
    <location>
        <begin position="430"/>
        <end position="453"/>
    </location>
</feature>
<dbReference type="PANTHER" id="PTHR28297:SF1">
    <property type="entry name" value="FUNGAL PROTEIN"/>
    <property type="match status" value="1"/>
</dbReference>
<dbReference type="RefSeq" id="XP_031862652.1">
    <property type="nucleotide sequence ID" value="XM_032002845.1"/>
</dbReference>
<organism evidence="3 4">
    <name type="scientific">Kwoniella shandongensis</name>
    <dbReference type="NCBI Taxonomy" id="1734106"/>
    <lineage>
        <taxon>Eukaryota</taxon>
        <taxon>Fungi</taxon>
        <taxon>Dikarya</taxon>
        <taxon>Basidiomycota</taxon>
        <taxon>Agaricomycotina</taxon>
        <taxon>Tremellomycetes</taxon>
        <taxon>Tremellales</taxon>
        <taxon>Cryptococcaceae</taxon>
        <taxon>Kwoniella</taxon>
    </lineage>
</organism>
<feature type="transmembrane region" description="Helical" evidence="2">
    <location>
        <begin position="21"/>
        <end position="44"/>
    </location>
</feature>
<dbReference type="AlphaFoldDB" id="A0A5M6C3S3"/>
<feature type="transmembrane region" description="Helical" evidence="2">
    <location>
        <begin position="214"/>
        <end position="236"/>
    </location>
</feature>
<keyword evidence="2" id="KW-1133">Transmembrane helix</keyword>
<proteinExistence type="predicted"/>
<feature type="region of interest" description="Disordered" evidence="1">
    <location>
        <begin position="315"/>
        <end position="382"/>
    </location>
</feature>
<dbReference type="EMBL" id="CP144051">
    <property type="protein sequence ID" value="WWD16069.1"/>
    <property type="molecule type" value="Genomic_DNA"/>
</dbReference>
<feature type="region of interest" description="Disordered" evidence="1">
    <location>
        <begin position="533"/>
        <end position="572"/>
    </location>
</feature>
<keyword evidence="2" id="KW-0472">Membrane</keyword>
<feature type="transmembrane region" description="Helical" evidence="2">
    <location>
        <begin position="248"/>
        <end position="265"/>
    </location>
</feature>
<name>A0A5M6C3S3_9TREE</name>
<protein>
    <submittedName>
        <fullName evidence="3">Uncharacterized protein</fullName>
    </submittedName>
</protein>
<keyword evidence="4" id="KW-1185">Reference proteome</keyword>
<reference evidence="3" key="1">
    <citation type="submission" date="2017-08" db="EMBL/GenBank/DDBJ databases">
        <authorList>
            <person name="Cuomo C."/>
            <person name="Billmyre B."/>
            <person name="Heitman J."/>
        </authorList>
    </citation>
    <scope>NUCLEOTIDE SEQUENCE</scope>
    <source>
        <strain evidence="3">CBS 12478</strain>
    </source>
</reference>
<dbReference type="Pfam" id="PF10445">
    <property type="entry name" value="DUF2456"/>
    <property type="match status" value="1"/>
</dbReference>
<gene>
    <name evidence="3" type="ORF">CI109_100494</name>
</gene>